<proteinExistence type="inferred from homology"/>
<reference evidence="3 4" key="1">
    <citation type="submission" date="2017-06" db="EMBL/GenBank/DDBJ databases">
        <authorList>
            <person name="Furmanczyk E.M."/>
        </authorList>
    </citation>
    <scope>NUCLEOTIDE SEQUENCE [LARGE SCALE GENOMIC DNA]</scope>
    <source>
        <strain evidence="3 4">DSM 16611</strain>
    </source>
</reference>
<keyword evidence="2" id="KW-0560">Oxidoreductase</keyword>
<keyword evidence="4" id="KW-1185">Reference proteome</keyword>
<dbReference type="PANTHER" id="PTHR24321">
    <property type="entry name" value="DEHYDROGENASES, SHORT CHAIN"/>
    <property type="match status" value="1"/>
</dbReference>
<protein>
    <submittedName>
        <fullName evidence="3">Short-chain dehydrogenase</fullName>
    </submittedName>
</protein>
<accession>A0ABX4E0A9</accession>
<evidence type="ECO:0000256" key="1">
    <source>
        <dbReference type="ARBA" id="ARBA00006484"/>
    </source>
</evidence>
<dbReference type="PRINTS" id="PR00081">
    <property type="entry name" value="GDHRDH"/>
</dbReference>
<gene>
    <name evidence="3" type="ORF">PSUM_04045</name>
</gene>
<dbReference type="Pfam" id="PF13561">
    <property type="entry name" value="adh_short_C2"/>
    <property type="match status" value="1"/>
</dbReference>
<evidence type="ECO:0000313" key="3">
    <source>
        <dbReference type="EMBL" id="OXR35072.1"/>
    </source>
</evidence>
<evidence type="ECO:0000313" key="4">
    <source>
        <dbReference type="Proteomes" id="UP000215455"/>
    </source>
</evidence>
<dbReference type="PRINTS" id="PR00080">
    <property type="entry name" value="SDRFAMILY"/>
</dbReference>
<dbReference type="PANTHER" id="PTHR24321:SF15">
    <property type="entry name" value="OXIDOREDUCTASE UCPA"/>
    <property type="match status" value="1"/>
</dbReference>
<dbReference type="InterPro" id="IPR036291">
    <property type="entry name" value="NAD(P)-bd_dom_sf"/>
</dbReference>
<comment type="caution">
    <text evidence="3">The sequence shown here is derived from an EMBL/GenBank/DDBJ whole genome shotgun (WGS) entry which is preliminary data.</text>
</comment>
<dbReference type="SUPFAM" id="SSF51735">
    <property type="entry name" value="NAD(P)-binding Rossmann-fold domains"/>
    <property type="match status" value="1"/>
</dbReference>
<dbReference type="InterPro" id="IPR002347">
    <property type="entry name" value="SDR_fam"/>
</dbReference>
<evidence type="ECO:0000256" key="2">
    <source>
        <dbReference type="ARBA" id="ARBA00023002"/>
    </source>
</evidence>
<name>A0ABX4E0A9_9PSED</name>
<organism evidence="3 4">
    <name type="scientific">Pseudomonas umsongensis</name>
    <dbReference type="NCBI Taxonomy" id="198618"/>
    <lineage>
        <taxon>Bacteria</taxon>
        <taxon>Pseudomonadati</taxon>
        <taxon>Pseudomonadota</taxon>
        <taxon>Gammaproteobacteria</taxon>
        <taxon>Pseudomonadales</taxon>
        <taxon>Pseudomonadaceae</taxon>
        <taxon>Pseudomonas</taxon>
    </lineage>
</organism>
<dbReference type="Proteomes" id="UP000215455">
    <property type="component" value="Unassembled WGS sequence"/>
</dbReference>
<dbReference type="RefSeq" id="WP_083349036.1">
    <property type="nucleotide sequence ID" value="NZ_CP044409.1"/>
</dbReference>
<sequence>MANKLTAKTAIVTGAAQGIGAAIVRLFAQEDCFVYVTDINDELGSAVADSLGDRASYLRLDVRREEDWQRVTTQILKERGRLDVLVNNAGITGFEHGAVAHDPEHARLEDWHAVHRTNLDGVFLGCKYAIRAMRPHGTGSIINISSRSGLVGIPGAAAYASSKGAVRNHTKTVALYCAEQGLRIRCNSIHPAAILTPLWEPMLGTGEDRHERMAALVRDTPLRRFGMPEEVAALALLLASDEATYMTGSELNIDGGLLAGTAATPSVVDDSDAVQN</sequence>
<dbReference type="Gene3D" id="3.40.50.720">
    <property type="entry name" value="NAD(P)-binding Rossmann-like Domain"/>
    <property type="match status" value="1"/>
</dbReference>
<comment type="similarity">
    <text evidence="1">Belongs to the short-chain dehydrogenases/reductases (SDR) family.</text>
</comment>
<dbReference type="EMBL" id="NIWU01000001">
    <property type="protein sequence ID" value="OXR35072.1"/>
    <property type="molecule type" value="Genomic_DNA"/>
</dbReference>